<dbReference type="EMBL" id="CP061539">
    <property type="protein sequence ID" value="QNV37412.1"/>
    <property type="molecule type" value="Genomic_DNA"/>
</dbReference>
<name>A0A7H2BCL6_9MICC</name>
<feature type="chain" id="PRO_5039676691" description="Sensor domain-containing protein" evidence="1">
    <location>
        <begin position="23"/>
        <end position="265"/>
    </location>
</feature>
<dbReference type="KEGG" id="rter:IDM49_09290"/>
<protein>
    <recommendedName>
        <fullName evidence="4">Sensor domain-containing protein</fullName>
    </recommendedName>
</protein>
<keyword evidence="3" id="KW-1185">Reference proteome</keyword>
<dbReference type="GeneID" id="96624434"/>
<organism evidence="2 3">
    <name type="scientific">Rothia terrae</name>
    <dbReference type="NCBI Taxonomy" id="396015"/>
    <lineage>
        <taxon>Bacteria</taxon>
        <taxon>Bacillati</taxon>
        <taxon>Actinomycetota</taxon>
        <taxon>Actinomycetes</taxon>
        <taxon>Micrococcales</taxon>
        <taxon>Micrococcaceae</taxon>
        <taxon>Rothia</taxon>
    </lineage>
</organism>
<evidence type="ECO:0000313" key="3">
    <source>
        <dbReference type="Proteomes" id="UP000516404"/>
    </source>
</evidence>
<evidence type="ECO:0000313" key="2">
    <source>
        <dbReference type="EMBL" id="QNV37412.1"/>
    </source>
</evidence>
<proteinExistence type="predicted"/>
<dbReference type="RefSeq" id="WP_190724305.1">
    <property type="nucleotide sequence ID" value="NZ_CP061539.1"/>
</dbReference>
<evidence type="ECO:0000256" key="1">
    <source>
        <dbReference type="SAM" id="SignalP"/>
    </source>
</evidence>
<evidence type="ECO:0008006" key="4">
    <source>
        <dbReference type="Google" id="ProtNLM"/>
    </source>
</evidence>
<sequence>MNVTCKYLGVALGIFSLLGLPACSGGSATSKSSNSPAIAQASSEQLADVLPTQKQISDAQTFTYLMVNPTVTHFDTRQWLTSVERTELWEGGSPVDDQEIVDTVNERCTPYEEVTPGLLATQATNWSVVSGERRNILIGQNEEDQIEGYSTVLETGSEAEATALFNRFKNQTTSCTKALQNLYAEHSDEYKLDAPRNDLDTNTTTLNGTFRNHPFSVKATQQDRFLIVTWFQTKVSQDADVIDPAATVHGIALENAESIKPANAT</sequence>
<keyword evidence="1" id="KW-0732">Signal</keyword>
<dbReference type="AlphaFoldDB" id="A0A7H2BCL6"/>
<reference evidence="2 3" key="1">
    <citation type="submission" date="2020-09" db="EMBL/GenBank/DDBJ databases">
        <title>Investigation of environmental microbes.</title>
        <authorList>
            <person name="Ou Y."/>
            <person name="Kang Q."/>
        </authorList>
    </citation>
    <scope>NUCLEOTIDE SEQUENCE [LARGE SCALE GENOMIC DNA]</scope>
    <source>
        <strain evidence="2 3">KJZ-14</strain>
    </source>
</reference>
<accession>A0A7H2BCL6</accession>
<feature type="signal peptide" evidence="1">
    <location>
        <begin position="1"/>
        <end position="22"/>
    </location>
</feature>
<dbReference type="Proteomes" id="UP000516404">
    <property type="component" value="Chromosome"/>
</dbReference>
<gene>
    <name evidence="2" type="ORF">IDM49_09290</name>
</gene>